<accession>A0AAD5UB68</accession>
<reference evidence="2" key="1">
    <citation type="submission" date="2020-05" db="EMBL/GenBank/DDBJ databases">
        <title>Phylogenomic resolution of chytrid fungi.</title>
        <authorList>
            <person name="Stajich J.E."/>
            <person name="Amses K."/>
            <person name="Simmons R."/>
            <person name="Seto K."/>
            <person name="Myers J."/>
            <person name="Bonds A."/>
            <person name="Quandt C.A."/>
            <person name="Barry K."/>
            <person name="Liu P."/>
            <person name="Grigoriev I."/>
            <person name="Longcore J.E."/>
            <person name="James T.Y."/>
        </authorList>
    </citation>
    <scope>NUCLEOTIDE SEQUENCE</scope>
    <source>
        <strain evidence="2">PLAUS21</strain>
    </source>
</reference>
<keyword evidence="1" id="KW-0812">Transmembrane</keyword>
<dbReference type="AlphaFoldDB" id="A0AAD5UB68"/>
<keyword evidence="1" id="KW-1133">Transmembrane helix</keyword>
<evidence type="ECO:0000256" key="1">
    <source>
        <dbReference type="SAM" id="Phobius"/>
    </source>
</evidence>
<keyword evidence="1" id="KW-0472">Membrane</keyword>
<dbReference type="EMBL" id="JADGKB010000124">
    <property type="protein sequence ID" value="KAJ3252968.1"/>
    <property type="molecule type" value="Genomic_DNA"/>
</dbReference>
<proteinExistence type="predicted"/>
<protein>
    <submittedName>
        <fullName evidence="2">Uncharacterized protein</fullName>
    </submittedName>
</protein>
<evidence type="ECO:0000313" key="2">
    <source>
        <dbReference type="EMBL" id="KAJ3252968.1"/>
    </source>
</evidence>
<keyword evidence="3" id="KW-1185">Reference proteome</keyword>
<dbReference type="GO" id="GO:0005794">
    <property type="term" value="C:Golgi apparatus"/>
    <property type="evidence" value="ECO:0007669"/>
    <property type="project" value="TreeGrafter"/>
</dbReference>
<name>A0AAD5UB68_9FUNG</name>
<dbReference type="Proteomes" id="UP001210925">
    <property type="component" value="Unassembled WGS sequence"/>
</dbReference>
<comment type="caution">
    <text evidence="2">The sequence shown here is derived from an EMBL/GenBank/DDBJ whole genome shotgun (WGS) entry which is preliminary data.</text>
</comment>
<feature type="transmembrane region" description="Helical" evidence="1">
    <location>
        <begin position="33"/>
        <end position="55"/>
    </location>
</feature>
<sequence length="90" mass="10057">MVQAISVQAQSWANSVASILPGVNAHPTSAPEVILIVLFFISLLGSGYLTFKLYYVFGWTIYKELGCDLVVRNVTYLYHIYVLLIKSTLN</sequence>
<dbReference type="InterPro" id="IPR040410">
    <property type="entry name" value="UPF0658_Golgi"/>
</dbReference>
<evidence type="ECO:0000313" key="3">
    <source>
        <dbReference type="Proteomes" id="UP001210925"/>
    </source>
</evidence>
<dbReference type="PANTHER" id="PTHR34391">
    <property type="entry name" value="UPF0658 GOLGI APPARATUS MEMBRANE PROTEIN C1952.10C-RELATED"/>
    <property type="match status" value="1"/>
</dbReference>
<dbReference type="PANTHER" id="PTHR34391:SF1">
    <property type="entry name" value="UPF0658 GOLGI APPARATUS MEMBRANE PROTEIN C1952.10C-RELATED"/>
    <property type="match status" value="1"/>
</dbReference>
<gene>
    <name evidence="2" type="ORF">HK103_001067</name>
</gene>
<organism evidence="2 3">
    <name type="scientific">Boothiomyces macroporosus</name>
    <dbReference type="NCBI Taxonomy" id="261099"/>
    <lineage>
        <taxon>Eukaryota</taxon>
        <taxon>Fungi</taxon>
        <taxon>Fungi incertae sedis</taxon>
        <taxon>Chytridiomycota</taxon>
        <taxon>Chytridiomycota incertae sedis</taxon>
        <taxon>Chytridiomycetes</taxon>
        <taxon>Rhizophydiales</taxon>
        <taxon>Terramycetaceae</taxon>
        <taxon>Boothiomyces</taxon>
    </lineage>
</organism>